<evidence type="ECO:0000313" key="1">
    <source>
        <dbReference type="EMBL" id="KAK7355307.1"/>
    </source>
</evidence>
<dbReference type="EMBL" id="JAYMYR010000006">
    <property type="protein sequence ID" value="KAK7355307.1"/>
    <property type="molecule type" value="Genomic_DNA"/>
</dbReference>
<keyword evidence="2" id="KW-1185">Reference proteome</keyword>
<dbReference type="AlphaFoldDB" id="A0AAN9R105"/>
<dbReference type="Proteomes" id="UP001374584">
    <property type="component" value="Unassembled WGS sequence"/>
</dbReference>
<name>A0AAN9R105_PHACN</name>
<reference evidence="1 2" key="1">
    <citation type="submission" date="2024-01" db="EMBL/GenBank/DDBJ databases">
        <title>The genomes of 5 underutilized Papilionoideae crops provide insights into root nodulation and disease resistanc.</title>
        <authorList>
            <person name="Jiang F."/>
        </authorList>
    </citation>
    <scope>NUCLEOTIDE SEQUENCE [LARGE SCALE GENOMIC DNA]</scope>
    <source>
        <strain evidence="1">JINMINGXINNONG_FW02</strain>
        <tissue evidence="1">Leaves</tissue>
    </source>
</reference>
<accession>A0AAN9R105</accession>
<protein>
    <submittedName>
        <fullName evidence="1">Uncharacterized protein</fullName>
    </submittedName>
</protein>
<proteinExistence type="predicted"/>
<sequence>METIGFLTDEVDVKKKMNFLFMDLIHNPSLYKLSQKEFLSIFHFFFTSEIRLTAVILKSGSELEEIIRRL</sequence>
<organism evidence="1 2">
    <name type="scientific">Phaseolus coccineus</name>
    <name type="common">Scarlet runner bean</name>
    <name type="synonym">Phaseolus multiflorus</name>
    <dbReference type="NCBI Taxonomy" id="3886"/>
    <lineage>
        <taxon>Eukaryota</taxon>
        <taxon>Viridiplantae</taxon>
        <taxon>Streptophyta</taxon>
        <taxon>Embryophyta</taxon>
        <taxon>Tracheophyta</taxon>
        <taxon>Spermatophyta</taxon>
        <taxon>Magnoliopsida</taxon>
        <taxon>eudicotyledons</taxon>
        <taxon>Gunneridae</taxon>
        <taxon>Pentapetalae</taxon>
        <taxon>rosids</taxon>
        <taxon>fabids</taxon>
        <taxon>Fabales</taxon>
        <taxon>Fabaceae</taxon>
        <taxon>Papilionoideae</taxon>
        <taxon>50 kb inversion clade</taxon>
        <taxon>NPAAA clade</taxon>
        <taxon>indigoferoid/millettioid clade</taxon>
        <taxon>Phaseoleae</taxon>
        <taxon>Phaseolus</taxon>
    </lineage>
</organism>
<gene>
    <name evidence="1" type="ORF">VNO80_14561</name>
</gene>
<evidence type="ECO:0000313" key="2">
    <source>
        <dbReference type="Proteomes" id="UP001374584"/>
    </source>
</evidence>
<comment type="caution">
    <text evidence="1">The sequence shown here is derived from an EMBL/GenBank/DDBJ whole genome shotgun (WGS) entry which is preliminary data.</text>
</comment>